<evidence type="ECO:0000313" key="12">
    <source>
        <dbReference type="Proteomes" id="UP000024332"/>
    </source>
</evidence>
<dbReference type="GO" id="GO:0006284">
    <property type="term" value="P:base-excision repair"/>
    <property type="evidence" value="ECO:0007669"/>
    <property type="project" value="InterPro"/>
</dbReference>
<dbReference type="InterPro" id="IPR005122">
    <property type="entry name" value="Uracil-DNA_glycosylase-like"/>
</dbReference>
<dbReference type="PANTHER" id="PTHR33693">
    <property type="entry name" value="TYPE-5 URACIL-DNA GLYCOSYLASE"/>
    <property type="match status" value="1"/>
</dbReference>
<name>A0A031LS84_9CREN</name>
<evidence type="ECO:0000256" key="9">
    <source>
        <dbReference type="ARBA" id="ARBA00023887"/>
    </source>
</evidence>
<gene>
    <name evidence="11" type="ORF">CM19_03920</name>
</gene>
<dbReference type="InterPro" id="IPR051536">
    <property type="entry name" value="UDG_Type-4/5"/>
</dbReference>
<dbReference type="Gene3D" id="3.40.470.10">
    <property type="entry name" value="Uracil-DNA glycosylase-like domain"/>
    <property type="match status" value="1"/>
</dbReference>
<evidence type="ECO:0000256" key="7">
    <source>
        <dbReference type="ARBA" id="ARBA00023204"/>
    </source>
</evidence>
<dbReference type="InterPro" id="IPR044147">
    <property type="entry name" value="UdgB-like"/>
</dbReference>
<dbReference type="Pfam" id="PF03167">
    <property type="entry name" value="UDG"/>
    <property type="match status" value="1"/>
</dbReference>
<keyword evidence="1" id="KW-0004">4Fe-4S</keyword>
<organism evidence="11 12">
    <name type="scientific">Candidatus Acidianus copahuensis</name>
    <dbReference type="NCBI Taxonomy" id="1160895"/>
    <lineage>
        <taxon>Archaea</taxon>
        <taxon>Thermoproteota</taxon>
        <taxon>Thermoprotei</taxon>
        <taxon>Sulfolobales</taxon>
        <taxon>Sulfolobaceae</taxon>
        <taxon>Acidianus</taxon>
    </lineage>
</organism>
<dbReference type="GO" id="GO:0004844">
    <property type="term" value="F:uracil DNA N-glycosylase activity"/>
    <property type="evidence" value="ECO:0007669"/>
    <property type="project" value="InterPro"/>
</dbReference>
<dbReference type="CDD" id="cd10031">
    <property type="entry name" value="UDG-F5_TTUDGB_like"/>
    <property type="match status" value="1"/>
</dbReference>
<feature type="domain" description="Uracil-DNA glycosylase-like" evidence="10">
    <location>
        <begin position="43"/>
        <end position="205"/>
    </location>
</feature>
<keyword evidence="7" id="KW-0234">DNA repair</keyword>
<dbReference type="SUPFAM" id="SSF52141">
    <property type="entry name" value="Uracil-DNA glycosylase-like"/>
    <property type="match status" value="1"/>
</dbReference>
<dbReference type="InterPro" id="IPR036895">
    <property type="entry name" value="Uracil-DNA_glycosylase-like_sf"/>
</dbReference>
<evidence type="ECO:0000256" key="8">
    <source>
        <dbReference type="ARBA" id="ARBA00023779"/>
    </source>
</evidence>
<evidence type="ECO:0000256" key="4">
    <source>
        <dbReference type="ARBA" id="ARBA00022801"/>
    </source>
</evidence>
<evidence type="ECO:0000313" key="11">
    <source>
        <dbReference type="EMBL" id="EZQ10585.1"/>
    </source>
</evidence>
<dbReference type="EMBL" id="JFZT01000021">
    <property type="protein sequence ID" value="EZQ10585.1"/>
    <property type="molecule type" value="Genomic_DNA"/>
</dbReference>
<dbReference type="GO" id="GO:0051539">
    <property type="term" value="F:4 iron, 4 sulfur cluster binding"/>
    <property type="evidence" value="ECO:0007669"/>
    <property type="project" value="UniProtKB-KW"/>
</dbReference>
<dbReference type="AlphaFoldDB" id="A0A031LS84"/>
<keyword evidence="3" id="KW-0227">DNA damage</keyword>
<dbReference type="GO" id="GO:0033958">
    <property type="term" value="F:DNA-deoxyinosine glycosylase activity"/>
    <property type="evidence" value="ECO:0007669"/>
    <property type="project" value="InterPro"/>
</dbReference>
<sequence length="214" mass="24023">MMSLLFDEIVSCNRCELRNFSKQIAERRVRRFHSWDYWGKPLPGFGDEKAKLLIVGLAPAAHGGNRTGRVFTGDSSGEWVIKGLYELGLSNLEKSTSKEDQLVLRGVYLTNSVKCVPPKNKPNSIEILICRPFLEREISMLNELKVILVLGRIAFSSVVSVLKLECSFSHGKVCEGPITLVSSYHPSMQNTRTGRLTWDSWIEVLRKAKVLAGL</sequence>
<evidence type="ECO:0000256" key="6">
    <source>
        <dbReference type="ARBA" id="ARBA00023014"/>
    </source>
</evidence>
<comment type="similarity">
    <text evidence="8">Belongs to the uracil-DNA glycosylase (UDG) superfamily. Type 5 (UDGb) family.</text>
</comment>
<keyword evidence="2" id="KW-0479">Metal-binding</keyword>
<keyword evidence="6" id="KW-0411">Iron-sulfur</keyword>
<keyword evidence="12" id="KW-1185">Reference proteome</keyword>
<dbReference type="Proteomes" id="UP000024332">
    <property type="component" value="Unassembled WGS sequence"/>
</dbReference>
<accession>A0A031LS84</accession>
<evidence type="ECO:0000256" key="5">
    <source>
        <dbReference type="ARBA" id="ARBA00023004"/>
    </source>
</evidence>
<evidence type="ECO:0000256" key="1">
    <source>
        <dbReference type="ARBA" id="ARBA00022485"/>
    </source>
</evidence>
<keyword evidence="4" id="KW-0378">Hydrolase</keyword>
<proteinExistence type="inferred from homology"/>
<dbReference type="SMART" id="SM00987">
    <property type="entry name" value="UreE_C"/>
    <property type="match status" value="1"/>
</dbReference>
<reference evidence="11 12" key="1">
    <citation type="submission" date="2014-03" db="EMBL/GenBank/DDBJ databases">
        <title>Draft genome sequence of the novel thermoacidophilic archaea Acidianus copahuensis ALE1 strain, isolated from Copahue volcanic area in Neuquen Argentina.</title>
        <authorList>
            <person name="Urbieta M.S."/>
            <person name="Rascovan N."/>
            <person name="Castro C."/>
            <person name="Revale S."/>
            <person name="Giaveno M.A."/>
            <person name="Vazquez M.P."/>
            <person name="Donati E.R."/>
        </authorList>
    </citation>
    <scope>NUCLEOTIDE SEQUENCE [LARGE SCALE GENOMIC DNA]</scope>
    <source>
        <strain evidence="11 12">ALE1</strain>
    </source>
</reference>
<protein>
    <recommendedName>
        <fullName evidence="9">Type-5 uracil-DNA glycosylase</fullName>
    </recommendedName>
</protein>
<dbReference type="SMART" id="SM00986">
    <property type="entry name" value="UDG"/>
    <property type="match status" value="1"/>
</dbReference>
<comment type="caution">
    <text evidence="11">The sequence shown here is derived from an EMBL/GenBank/DDBJ whole genome shotgun (WGS) entry which is preliminary data.</text>
</comment>
<evidence type="ECO:0000256" key="3">
    <source>
        <dbReference type="ARBA" id="ARBA00022763"/>
    </source>
</evidence>
<dbReference type="PANTHER" id="PTHR33693:SF3">
    <property type="entry name" value="TYPE-5 URACIL-DNA GLYCOSYLASE"/>
    <property type="match status" value="1"/>
</dbReference>
<evidence type="ECO:0000256" key="2">
    <source>
        <dbReference type="ARBA" id="ARBA00022723"/>
    </source>
</evidence>
<evidence type="ECO:0000259" key="10">
    <source>
        <dbReference type="SMART" id="SM00986"/>
    </source>
</evidence>
<dbReference type="GO" id="GO:0046872">
    <property type="term" value="F:metal ion binding"/>
    <property type="evidence" value="ECO:0007669"/>
    <property type="project" value="UniProtKB-KW"/>
</dbReference>
<keyword evidence="5" id="KW-0408">Iron</keyword>
<dbReference type="STRING" id="1160895.CM19_03920"/>